<protein>
    <submittedName>
        <fullName evidence="1">Putative secreted protein</fullName>
    </submittedName>
</protein>
<accession>V5GWU7</accession>
<proteinExistence type="evidence at transcript level"/>
<organism evidence="1">
    <name type="scientific">Ixodes ricinus</name>
    <name type="common">Common tick</name>
    <name type="synonym">Acarus ricinus</name>
    <dbReference type="NCBI Taxonomy" id="34613"/>
    <lineage>
        <taxon>Eukaryota</taxon>
        <taxon>Metazoa</taxon>
        <taxon>Ecdysozoa</taxon>
        <taxon>Arthropoda</taxon>
        <taxon>Chelicerata</taxon>
        <taxon>Arachnida</taxon>
        <taxon>Acari</taxon>
        <taxon>Parasitiformes</taxon>
        <taxon>Ixodida</taxon>
        <taxon>Ixodoidea</taxon>
        <taxon>Ixodidae</taxon>
        <taxon>Ixodinae</taxon>
        <taxon>Ixodes</taxon>
    </lineage>
</organism>
<dbReference type="EMBL" id="GANP01015834">
    <property type="protein sequence ID" value="JAB68634.1"/>
    <property type="molecule type" value="mRNA"/>
</dbReference>
<feature type="non-terminal residue" evidence="1">
    <location>
        <position position="120"/>
    </location>
</feature>
<evidence type="ECO:0000313" key="1">
    <source>
        <dbReference type="EMBL" id="JAB68634.1"/>
    </source>
</evidence>
<name>V5GWU7_IXORI</name>
<sequence>MFVGSILVWAGILTSGFATSTQWLILTMGIIHGTGSGIMHVTMRYFDYAVLRQAKGRRHGNYLPRHIDGGLRLSESPALLRRHPQFSEQSLHLGCIFNEHHPTGLPAKSAPVAQDNHTVR</sequence>
<reference evidence="1" key="1">
    <citation type="journal article" date="2015" name="Sci. Rep.">
        <title>Tissue- and time-dependent transcription in Ixodes ricinus salivary glands and midguts when blood feeding on the vertebrate host.</title>
        <authorList>
            <person name="Kotsyfakis M."/>
            <person name="Schwarz A."/>
            <person name="Erhart J."/>
            <person name="Ribeiro J.M."/>
        </authorList>
    </citation>
    <scope>NUCLEOTIDE SEQUENCE</scope>
    <source>
        <tissue evidence="1">Salivary gland and midgut</tissue>
    </source>
</reference>
<dbReference type="AlphaFoldDB" id="V5GWU7"/>